<feature type="transmembrane region" description="Helical" evidence="6">
    <location>
        <begin position="149"/>
        <end position="170"/>
    </location>
</feature>
<evidence type="ECO:0000256" key="4">
    <source>
        <dbReference type="ARBA" id="ARBA00022989"/>
    </source>
</evidence>
<organism evidence="8 9">
    <name type="scientific">Aureicoccus marinus</name>
    <dbReference type="NCBI Taxonomy" id="754435"/>
    <lineage>
        <taxon>Bacteria</taxon>
        <taxon>Pseudomonadati</taxon>
        <taxon>Bacteroidota</taxon>
        <taxon>Flavobacteriia</taxon>
        <taxon>Flavobacteriales</taxon>
        <taxon>Flavobacteriaceae</taxon>
        <taxon>Aureicoccus</taxon>
    </lineage>
</organism>
<dbReference type="SUPFAM" id="SSF103473">
    <property type="entry name" value="MFS general substrate transporter"/>
    <property type="match status" value="1"/>
</dbReference>
<feature type="transmembrane region" description="Helical" evidence="6">
    <location>
        <begin position="240"/>
        <end position="260"/>
    </location>
</feature>
<feature type="transmembrane region" description="Helical" evidence="6">
    <location>
        <begin position="407"/>
        <end position="424"/>
    </location>
</feature>
<feature type="transmembrane region" description="Helical" evidence="6">
    <location>
        <begin position="525"/>
        <end position="544"/>
    </location>
</feature>
<evidence type="ECO:0000256" key="1">
    <source>
        <dbReference type="ARBA" id="ARBA00004141"/>
    </source>
</evidence>
<dbReference type="InterPro" id="IPR020846">
    <property type="entry name" value="MFS_dom"/>
</dbReference>
<keyword evidence="9" id="KW-1185">Reference proteome</keyword>
<gene>
    <name evidence="8" type="ORF">BST99_08970</name>
</gene>
<dbReference type="Pfam" id="PF07690">
    <property type="entry name" value="MFS_1"/>
    <property type="match status" value="1"/>
</dbReference>
<feature type="transmembrane region" description="Helical" evidence="6">
    <location>
        <begin position="489"/>
        <end position="513"/>
    </location>
</feature>
<accession>A0A2S7T7E1</accession>
<feature type="transmembrane region" description="Helical" evidence="6">
    <location>
        <begin position="83"/>
        <end position="101"/>
    </location>
</feature>
<sequence>MAKLVKPRLNFWQIWNMNVGFFGIQFSFGLQQTAVSPIFSFLGAHHDELPLLNLAGPVTGLLIQPIIGAISDKTWSPKWGGRRKPFFLIGAILASLCLFAFPFSPELWFAVGLLWILDAGNNTAMEPYRAFVGDKLPDDQLTYGYQMQSLFVGAGITLANLSLFAFQHWFSTPVEGGGLFSGTEESVSSIPTWVYYSFFLGALASIGTILWSVWKTPEIPPSEEELKEIQEHNADTPSPMVQILSVLLVIFSVPLVLGYITAEVYPQLWDNINLGVIVVLIYAFFWLYILYKLIKKNKTNKTLKRLGATLDPLLEAAEAIGVMPGFLWKLAAVYLFQWYALFIYWQFLPPMLRTSLYGISNEDNDRFNGIMESFKAGNEINSADQSFAENIQSLAEQALGHAGLMNGTYNFVTMLVALALVPLASRIGSKLVYVVCLFLSAIAMLSMPFITDKWLLLAPMILFGIGWAAMMGIPYAMVSKVIPEERRGVYMGIVNMMIVIPMLIQTVSFGPIIKNYLDNDATNAILFAGVFFSIAAILALRLNLPKDQQTVQ</sequence>
<evidence type="ECO:0000256" key="6">
    <source>
        <dbReference type="SAM" id="Phobius"/>
    </source>
</evidence>
<dbReference type="Gene3D" id="1.20.1250.20">
    <property type="entry name" value="MFS general substrate transporter like domains"/>
    <property type="match status" value="2"/>
</dbReference>
<comment type="subcellular location">
    <subcellularLocation>
        <location evidence="1">Membrane</location>
        <topology evidence="1">Multi-pass membrane protein</topology>
    </subcellularLocation>
</comment>
<feature type="transmembrane region" description="Helical" evidence="6">
    <location>
        <begin position="272"/>
        <end position="291"/>
    </location>
</feature>
<name>A0A2S7T7E1_9FLAO</name>
<feature type="transmembrane region" description="Helical" evidence="6">
    <location>
        <begin position="431"/>
        <end position="450"/>
    </location>
</feature>
<dbReference type="Proteomes" id="UP000239366">
    <property type="component" value="Unassembled WGS sequence"/>
</dbReference>
<protein>
    <recommendedName>
        <fullName evidence="7">Major facilitator superfamily (MFS) profile domain-containing protein</fullName>
    </recommendedName>
</protein>
<keyword evidence="2" id="KW-0813">Transport</keyword>
<reference evidence="9" key="1">
    <citation type="submission" date="2016-11" db="EMBL/GenBank/DDBJ databases">
        <title>Trade-off between light-utilization and light-protection in marine flavobacteria.</title>
        <authorList>
            <person name="Kumagai Y."/>
            <person name="Yoshizawa S."/>
            <person name="Kogure K."/>
        </authorList>
    </citation>
    <scope>NUCLEOTIDE SEQUENCE [LARGE SCALE GENOMIC DNA]</scope>
    <source>
        <strain evidence="9">SG-18</strain>
    </source>
</reference>
<dbReference type="GO" id="GO:0016020">
    <property type="term" value="C:membrane"/>
    <property type="evidence" value="ECO:0007669"/>
    <property type="project" value="UniProtKB-SubCell"/>
</dbReference>
<evidence type="ECO:0000256" key="3">
    <source>
        <dbReference type="ARBA" id="ARBA00022692"/>
    </source>
</evidence>
<dbReference type="EMBL" id="MQVX01000001">
    <property type="protein sequence ID" value="PQJ15842.1"/>
    <property type="molecule type" value="Genomic_DNA"/>
</dbReference>
<keyword evidence="4 6" id="KW-1133">Transmembrane helix</keyword>
<dbReference type="GO" id="GO:0022857">
    <property type="term" value="F:transmembrane transporter activity"/>
    <property type="evidence" value="ECO:0007669"/>
    <property type="project" value="InterPro"/>
</dbReference>
<keyword evidence="3 6" id="KW-0812">Transmembrane</keyword>
<feature type="domain" description="Major facilitator superfamily (MFS) profile" evidence="7">
    <location>
        <begin position="326"/>
        <end position="552"/>
    </location>
</feature>
<dbReference type="PANTHER" id="PTHR19432:SF35">
    <property type="entry name" value="SOLUTE CARRIER FAMILY 45 MEMBER 3 ISOFORM X1"/>
    <property type="match status" value="1"/>
</dbReference>
<feature type="transmembrane region" description="Helical" evidence="6">
    <location>
        <begin position="12"/>
        <end position="31"/>
    </location>
</feature>
<evidence type="ECO:0000259" key="7">
    <source>
        <dbReference type="PROSITE" id="PS50850"/>
    </source>
</evidence>
<dbReference type="PROSITE" id="PS50850">
    <property type="entry name" value="MFS"/>
    <property type="match status" value="1"/>
</dbReference>
<feature type="transmembrane region" description="Helical" evidence="6">
    <location>
        <begin position="193"/>
        <end position="214"/>
    </location>
</feature>
<evidence type="ECO:0000256" key="2">
    <source>
        <dbReference type="ARBA" id="ARBA00022448"/>
    </source>
</evidence>
<dbReference type="PANTHER" id="PTHR19432">
    <property type="entry name" value="SUGAR TRANSPORTER"/>
    <property type="match status" value="1"/>
</dbReference>
<feature type="transmembrane region" description="Helical" evidence="6">
    <location>
        <begin position="51"/>
        <end position="71"/>
    </location>
</feature>
<evidence type="ECO:0000256" key="5">
    <source>
        <dbReference type="ARBA" id="ARBA00023136"/>
    </source>
</evidence>
<proteinExistence type="predicted"/>
<feature type="transmembrane region" description="Helical" evidence="6">
    <location>
        <begin position="456"/>
        <end position="477"/>
    </location>
</feature>
<dbReference type="InterPro" id="IPR036259">
    <property type="entry name" value="MFS_trans_sf"/>
</dbReference>
<feature type="transmembrane region" description="Helical" evidence="6">
    <location>
        <begin position="326"/>
        <end position="347"/>
    </location>
</feature>
<dbReference type="InterPro" id="IPR011701">
    <property type="entry name" value="MFS"/>
</dbReference>
<evidence type="ECO:0000313" key="9">
    <source>
        <dbReference type="Proteomes" id="UP000239366"/>
    </source>
</evidence>
<comment type="caution">
    <text evidence="8">The sequence shown here is derived from an EMBL/GenBank/DDBJ whole genome shotgun (WGS) entry which is preliminary data.</text>
</comment>
<keyword evidence="5 6" id="KW-0472">Membrane</keyword>
<dbReference type="AlphaFoldDB" id="A0A2S7T7E1"/>
<evidence type="ECO:0000313" key="8">
    <source>
        <dbReference type="EMBL" id="PQJ15842.1"/>
    </source>
</evidence>